<reference evidence="2" key="2">
    <citation type="submission" date="2021-03" db="UniProtKB">
        <authorList>
            <consortium name="EnsemblPlants"/>
        </authorList>
    </citation>
    <scope>IDENTIFICATION</scope>
</reference>
<dbReference type="AlphaFoldDB" id="A0A803PZG8"/>
<name>A0A803PZG8_CANSA</name>
<dbReference type="Proteomes" id="UP000596661">
    <property type="component" value="Chromosome 6"/>
</dbReference>
<organism evidence="2 3">
    <name type="scientific">Cannabis sativa</name>
    <name type="common">Hemp</name>
    <name type="synonym">Marijuana</name>
    <dbReference type="NCBI Taxonomy" id="3483"/>
    <lineage>
        <taxon>Eukaryota</taxon>
        <taxon>Viridiplantae</taxon>
        <taxon>Streptophyta</taxon>
        <taxon>Embryophyta</taxon>
        <taxon>Tracheophyta</taxon>
        <taxon>Spermatophyta</taxon>
        <taxon>Magnoliopsida</taxon>
        <taxon>eudicotyledons</taxon>
        <taxon>Gunneridae</taxon>
        <taxon>Pentapetalae</taxon>
        <taxon>rosids</taxon>
        <taxon>fabids</taxon>
        <taxon>Rosales</taxon>
        <taxon>Cannabaceae</taxon>
        <taxon>Cannabis</taxon>
    </lineage>
</organism>
<dbReference type="EnsemblPlants" id="evm.model.06.688">
    <property type="protein sequence ID" value="cds.evm.model.06.688"/>
    <property type="gene ID" value="evm.TU.06.688"/>
</dbReference>
<evidence type="ECO:0000256" key="1">
    <source>
        <dbReference type="SAM" id="MobiDB-lite"/>
    </source>
</evidence>
<evidence type="ECO:0000313" key="2">
    <source>
        <dbReference type="EnsemblPlants" id="cds.evm.model.06.688"/>
    </source>
</evidence>
<dbReference type="EMBL" id="UZAU01000575">
    <property type="status" value="NOT_ANNOTATED_CDS"/>
    <property type="molecule type" value="Genomic_DNA"/>
</dbReference>
<proteinExistence type="predicted"/>
<protein>
    <submittedName>
        <fullName evidence="2">Uncharacterized protein</fullName>
    </submittedName>
</protein>
<accession>A0A803PZG8</accession>
<dbReference type="Gramene" id="evm.model.06.688">
    <property type="protein sequence ID" value="cds.evm.model.06.688"/>
    <property type="gene ID" value="evm.TU.06.688"/>
</dbReference>
<sequence>MAELLVASQEEDALIRIDIIFEVQKAVPVRRRYKTCTIFLKTPLGSFDEVKRPLNALGHPSVVRIDHVLDESTGPQILERREQPRGQGSARPGSPLPASRDKGKVAVSDSSLVDSSSKDDYPLDDMASRMRDLAGRLFGSTSSGHPQAKVAQTARSFNANQSTLPPPPPGPVFVDHLVIMDPPPRSIPPPRRPSSKGAMLKLSLTHARTKESAGVPQKKLEAKEAELKVTRLIAETYRMQKELEKEHREKKLALDGQQSIKNEYIGLSSEVLYEVYLHNPNVDLGYIGCPFYESSLLRGMTSIRVGWWKIKPARGQTKWLALLRKHCLANLKRLWPAHLWRQWSASLLRLWPANLLESRF</sequence>
<reference evidence="2" key="1">
    <citation type="submission" date="2018-11" db="EMBL/GenBank/DDBJ databases">
        <authorList>
            <person name="Grassa J C."/>
        </authorList>
    </citation>
    <scope>NUCLEOTIDE SEQUENCE [LARGE SCALE GENOMIC DNA]</scope>
</reference>
<keyword evidence="3" id="KW-1185">Reference proteome</keyword>
<evidence type="ECO:0000313" key="3">
    <source>
        <dbReference type="Proteomes" id="UP000596661"/>
    </source>
</evidence>
<feature type="region of interest" description="Disordered" evidence="1">
    <location>
        <begin position="68"/>
        <end position="124"/>
    </location>
</feature>